<keyword evidence="1" id="KW-0521">NADP</keyword>
<dbReference type="InterPro" id="IPR020843">
    <property type="entry name" value="ER"/>
</dbReference>
<dbReference type="SUPFAM" id="SSF51735">
    <property type="entry name" value="NAD(P)-binding Rossmann-fold domains"/>
    <property type="match status" value="1"/>
</dbReference>
<evidence type="ECO:0000313" key="5">
    <source>
        <dbReference type="Proteomes" id="UP001162131"/>
    </source>
</evidence>
<dbReference type="PANTHER" id="PTHR48106:SF18">
    <property type="entry name" value="QUINONE OXIDOREDUCTASE PIG3"/>
    <property type="match status" value="1"/>
</dbReference>
<feature type="domain" description="Enoyl reductase (ER)" evidence="3">
    <location>
        <begin position="15"/>
        <end position="329"/>
    </location>
</feature>
<accession>A0AAU9ILG5</accession>
<dbReference type="Proteomes" id="UP001162131">
    <property type="component" value="Unassembled WGS sequence"/>
</dbReference>
<organism evidence="4 5">
    <name type="scientific">Blepharisma stoltei</name>
    <dbReference type="NCBI Taxonomy" id="1481888"/>
    <lineage>
        <taxon>Eukaryota</taxon>
        <taxon>Sar</taxon>
        <taxon>Alveolata</taxon>
        <taxon>Ciliophora</taxon>
        <taxon>Postciliodesmatophora</taxon>
        <taxon>Heterotrichea</taxon>
        <taxon>Heterotrichida</taxon>
        <taxon>Blepharismidae</taxon>
        <taxon>Blepharisma</taxon>
    </lineage>
</organism>
<dbReference type="Gene3D" id="3.40.50.720">
    <property type="entry name" value="NAD(P)-binding Rossmann-like Domain"/>
    <property type="match status" value="1"/>
</dbReference>
<dbReference type="PANTHER" id="PTHR48106">
    <property type="entry name" value="QUINONE OXIDOREDUCTASE PIG3-RELATED"/>
    <property type="match status" value="1"/>
</dbReference>
<comment type="caution">
    <text evidence="4">The sequence shown here is derived from an EMBL/GenBank/DDBJ whole genome shotgun (WGS) entry which is preliminary data.</text>
</comment>
<evidence type="ECO:0000313" key="4">
    <source>
        <dbReference type="EMBL" id="CAG9316399.1"/>
    </source>
</evidence>
<dbReference type="InterPro" id="IPR036291">
    <property type="entry name" value="NAD(P)-bd_dom_sf"/>
</dbReference>
<protein>
    <recommendedName>
        <fullName evidence="3">Enoyl reductase (ER) domain-containing protein</fullName>
    </recommendedName>
</protein>
<dbReference type="EMBL" id="CAJZBQ010000015">
    <property type="protein sequence ID" value="CAG9316399.1"/>
    <property type="molecule type" value="Genomic_DNA"/>
</dbReference>
<name>A0AAU9ILG5_9CILI</name>
<gene>
    <name evidence="4" type="ORF">BSTOLATCC_MIC15829</name>
</gene>
<dbReference type="GO" id="GO:0070402">
    <property type="term" value="F:NADPH binding"/>
    <property type="evidence" value="ECO:0007669"/>
    <property type="project" value="TreeGrafter"/>
</dbReference>
<dbReference type="Pfam" id="PF08240">
    <property type="entry name" value="ADH_N"/>
    <property type="match status" value="1"/>
</dbReference>
<evidence type="ECO:0000256" key="1">
    <source>
        <dbReference type="ARBA" id="ARBA00022857"/>
    </source>
</evidence>
<evidence type="ECO:0000256" key="2">
    <source>
        <dbReference type="ARBA" id="ARBA00023002"/>
    </source>
</evidence>
<dbReference type="Gene3D" id="3.90.180.10">
    <property type="entry name" value="Medium-chain alcohol dehydrogenases, catalytic domain"/>
    <property type="match status" value="1"/>
</dbReference>
<dbReference type="SMART" id="SM00829">
    <property type="entry name" value="PKS_ER"/>
    <property type="match status" value="1"/>
</dbReference>
<dbReference type="Pfam" id="PF00107">
    <property type="entry name" value="ADH_zinc_N"/>
    <property type="match status" value="1"/>
</dbReference>
<dbReference type="InterPro" id="IPR013149">
    <property type="entry name" value="ADH-like_C"/>
</dbReference>
<evidence type="ECO:0000259" key="3">
    <source>
        <dbReference type="SMART" id="SM00829"/>
    </source>
</evidence>
<dbReference type="SUPFAM" id="SSF50129">
    <property type="entry name" value="GroES-like"/>
    <property type="match status" value="1"/>
</dbReference>
<dbReference type="AlphaFoldDB" id="A0AAU9ILG5"/>
<keyword evidence="5" id="KW-1185">Reference proteome</keyword>
<dbReference type="InterPro" id="IPR011032">
    <property type="entry name" value="GroES-like_sf"/>
</dbReference>
<reference evidence="4" key="1">
    <citation type="submission" date="2021-09" db="EMBL/GenBank/DDBJ databases">
        <authorList>
            <consortium name="AG Swart"/>
            <person name="Singh M."/>
            <person name="Singh A."/>
            <person name="Seah K."/>
            <person name="Emmerich C."/>
        </authorList>
    </citation>
    <scope>NUCLEOTIDE SEQUENCE</scope>
    <source>
        <strain evidence="4">ATCC30299</strain>
    </source>
</reference>
<dbReference type="GO" id="GO:0016651">
    <property type="term" value="F:oxidoreductase activity, acting on NAD(P)H"/>
    <property type="evidence" value="ECO:0007669"/>
    <property type="project" value="TreeGrafter"/>
</dbReference>
<keyword evidence="2" id="KW-0560">Oxidoreductase</keyword>
<proteinExistence type="predicted"/>
<dbReference type="InterPro" id="IPR013154">
    <property type="entry name" value="ADH-like_N"/>
</dbReference>
<sequence length="334" mass="36640">MEIQSATCVRIHSYGDLDSIIVEQVPIPELEDTQILVRIECAPINVSDLSRAFGHYNRQSLPHMLGIEGSGTVVKSGSHPYAQSLLGKRVSFDSTVLGFGTYSDYSVVSAFNAFPLRDSVTFEQAASLIINPMTVALMVEKLKKRNYTSVVLNAAASALGKMLIRWCKLLNIKTVGLVRRQEQVDILSSIGADYVFNTSDEGWQDAAKALTTQLGTKIGFDAICGSATQEMLDLLEDKGVLYIYGGLSGQLIQVSPLSFVVGDKAIKGVFLHAWINNMPIEKKAEFGYQIQDLIGDALKTDYQSEVTLDGVKDALKQYAGKKTDSKFLVRPKRD</sequence>